<keyword evidence="5" id="KW-1185">Reference proteome</keyword>
<evidence type="ECO:0000256" key="1">
    <source>
        <dbReference type="ARBA" id="ARBA00023002"/>
    </source>
</evidence>
<evidence type="ECO:0000313" key="4">
    <source>
        <dbReference type="EMBL" id="PWN89932.1"/>
    </source>
</evidence>
<keyword evidence="1" id="KW-0560">Oxidoreductase</keyword>
<accession>A0A316YL49</accession>
<feature type="domain" description="NAD-dependent epimerase/dehydratase" evidence="3">
    <location>
        <begin position="9"/>
        <end position="266"/>
    </location>
</feature>
<dbReference type="Pfam" id="PF01370">
    <property type="entry name" value="Epimerase"/>
    <property type="match status" value="1"/>
</dbReference>
<dbReference type="InParanoid" id="A0A316YL49"/>
<dbReference type="OrthoDB" id="2735536at2759"/>
<name>A0A316YL49_9BASI</name>
<evidence type="ECO:0000313" key="5">
    <source>
        <dbReference type="Proteomes" id="UP000245768"/>
    </source>
</evidence>
<reference evidence="4 5" key="1">
    <citation type="journal article" date="2018" name="Mol. Biol. Evol.">
        <title>Broad Genomic Sampling Reveals a Smut Pathogenic Ancestry of the Fungal Clade Ustilaginomycotina.</title>
        <authorList>
            <person name="Kijpornyongpan T."/>
            <person name="Mondo S.J."/>
            <person name="Barry K."/>
            <person name="Sandor L."/>
            <person name="Lee J."/>
            <person name="Lipzen A."/>
            <person name="Pangilinan J."/>
            <person name="LaButti K."/>
            <person name="Hainaut M."/>
            <person name="Henrissat B."/>
            <person name="Grigoriev I.V."/>
            <person name="Spatafora J.W."/>
            <person name="Aime M.C."/>
        </authorList>
    </citation>
    <scope>NUCLEOTIDE SEQUENCE [LARGE SCALE GENOMIC DNA]</scope>
    <source>
        <strain evidence="4 5">MCA 4198</strain>
    </source>
</reference>
<organism evidence="4 5">
    <name type="scientific">Acaromyces ingoldii</name>
    <dbReference type="NCBI Taxonomy" id="215250"/>
    <lineage>
        <taxon>Eukaryota</taxon>
        <taxon>Fungi</taxon>
        <taxon>Dikarya</taxon>
        <taxon>Basidiomycota</taxon>
        <taxon>Ustilaginomycotina</taxon>
        <taxon>Exobasidiomycetes</taxon>
        <taxon>Exobasidiales</taxon>
        <taxon>Cryptobasidiaceae</taxon>
        <taxon>Acaromyces</taxon>
    </lineage>
</organism>
<evidence type="ECO:0000256" key="2">
    <source>
        <dbReference type="ARBA" id="ARBA00023445"/>
    </source>
</evidence>
<protein>
    <submittedName>
        <fullName evidence="4">Flavonol reductase</fullName>
    </submittedName>
</protein>
<dbReference type="STRING" id="215250.A0A316YL49"/>
<proteinExistence type="inferred from homology"/>
<dbReference type="PANTHER" id="PTHR10366">
    <property type="entry name" value="NAD DEPENDENT EPIMERASE/DEHYDRATASE"/>
    <property type="match status" value="1"/>
</dbReference>
<dbReference type="InterPro" id="IPR050425">
    <property type="entry name" value="NAD(P)_dehydrat-like"/>
</dbReference>
<dbReference type="InterPro" id="IPR001509">
    <property type="entry name" value="Epimerase_deHydtase"/>
</dbReference>
<dbReference type="InterPro" id="IPR036291">
    <property type="entry name" value="NAD(P)-bd_dom_sf"/>
</dbReference>
<dbReference type="GeneID" id="37045927"/>
<dbReference type="SUPFAM" id="SSF51735">
    <property type="entry name" value="NAD(P)-binding Rossmann-fold domains"/>
    <property type="match status" value="1"/>
</dbReference>
<sequence>MSIATSKPVLVTGITGYVAAWVALSLLQKGYSVRGTVRSQAKADGFAKLSHFEKYVKDGKLTFTIIEDVATSDFSEALKDVEAVLHTASPFHLGGGDPEETYLKPAIDGTLNVVKAAHNAGTIKNLVITSSFAAVLSLDDPKLPFNGKVYTEADWNNCTFEQARTTDIPAFAYSASKKLAEKAAFDYQKEHNLEGKMHFAALNPPMVMGPAIQPLDKLDNLGESAGQVWKLVSGQWDKEIPPTGFPLFVDVRDLGEAHVLAMEKNIQGRVGVSGGNYDNQSILDLAHAKFPDECKATKGTPGSSKKDDPAVFKIDTTKAQKELGIKFRGHDETFTDAIRQLYDDRAAGKA</sequence>
<dbReference type="RefSeq" id="XP_025377130.1">
    <property type="nucleotide sequence ID" value="XM_025524011.1"/>
</dbReference>
<dbReference type="EMBL" id="KZ819636">
    <property type="protein sequence ID" value="PWN89932.1"/>
    <property type="molecule type" value="Genomic_DNA"/>
</dbReference>
<dbReference type="CDD" id="cd05227">
    <property type="entry name" value="AR_SDR_e"/>
    <property type="match status" value="1"/>
</dbReference>
<dbReference type="GO" id="GO:0016616">
    <property type="term" value="F:oxidoreductase activity, acting on the CH-OH group of donors, NAD or NADP as acceptor"/>
    <property type="evidence" value="ECO:0007669"/>
    <property type="project" value="TreeGrafter"/>
</dbReference>
<comment type="similarity">
    <text evidence="2">Belongs to the NAD(P)-dependent epimerase/dehydratase family. Dihydroflavonol-4-reductase subfamily.</text>
</comment>
<dbReference type="Gene3D" id="3.40.50.720">
    <property type="entry name" value="NAD(P)-binding Rossmann-like Domain"/>
    <property type="match status" value="1"/>
</dbReference>
<dbReference type="Proteomes" id="UP000245768">
    <property type="component" value="Unassembled WGS sequence"/>
</dbReference>
<dbReference type="PANTHER" id="PTHR10366:SF579">
    <property type="entry name" value="3-BETA HYDROXYSTEROID DEHYDROGENASE_ISOMERASE FAMILY PROTEIN (AFU_ORTHOLOGUE AFUA_3G02250)"/>
    <property type="match status" value="1"/>
</dbReference>
<dbReference type="AlphaFoldDB" id="A0A316YL49"/>
<evidence type="ECO:0000259" key="3">
    <source>
        <dbReference type="Pfam" id="PF01370"/>
    </source>
</evidence>
<gene>
    <name evidence="4" type="ORF">FA10DRAFT_285649</name>
</gene>